<gene>
    <name evidence="1" type="ORF">BO95DRAFT_424239</name>
</gene>
<keyword evidence="2" id="KW-1185">Reference proteome</keyword>
<evidence type="ECO:0000313" key="2">
    <source>
        <dbReference type="Proteomes" id="UP000249057"/>
    </source>
</evidence>
<reference evidence="1" key="1">
    <citation type="submission" date="2018-02" db="EMBL/GenBank/DDBJ databases">
        <title>The genomes of Aspergillus section Nigri reveals drivers in fungal speciation.</title>
        <authorList>
            <consortium name="DOE Joint Genome Institute"/>
            <person name="Vesth T.C."/>
            <person name="Nybo J."/>
            <person name="Theobald S."/>
            <person name="Brandl J."/>
            <person name="Frisvad J.C."/>
            <person name="Nielsen K.F."/>
            <person name="Lyhne E.K."/>
            <person name="Kogle M.E."/>
            <person name="Kuo A."/>
            <person name="Riley R."/>
            <person name="Clum A."/>
            <person name="Nolan M."/>
            <person name="Lipzen A."/>
            <person name="Salamov A."/>
            <person name="Henrissat B."/>
            <person name="Wiebenga A."/>
            <person name="De vries R.P."/>
            <person name="Grigoriev I.V."/>
            <person name="Mortensen U.H."/>
            <person name="Andersen M.R."/>
            <person name="Baker S.E."/>
        </authorList>
    </citation>
    <scope>NUCLEOTIDE SEQUENCE</scope>
    <source>
        <strain evidence="1">CBS 621.78</strain>
    </source>
</reference>
<name>A0ACD1FUT6_9EURO</name>
<sequence length="520" mass="58320">MDGDVVAQFTEITGSKPELAIQYLQLADFNIEQAMQLYFENGGAPLTEEPAPSTSAPQQASRARGYEDDSGVVHIDSDDDDDDDTTVDESRPSARGAHFEDDASMARRLQEEMYRGAGAEEEVRAPMARTTETLVGPEADFDDGDMHASILGQLRARQQRHNRPGIFNQRDTASIWHGEDEASQRELLAAATGGASEASSKQNMLAEMYRPPFEIMSRLPWDSARQEGRDTEKWLLVNIQDSSIFDCQVLNRDLWKDPGVRDTVKEHFVFLQYSKDDPRATPYLQYYFQASAVSDNYPHIAIVDPRTGEQMKVWSGPPVVRAAEFLMQLHEFLDRYSLKHNVRNPVAKRKPEQKEKSIDAMTEEEMLEMAMRNSLGEQAAQAPKLEDPDELTRSTGDVKGKGKAVDVEDVDMDEEEPGEHSAFAAISNDNPHTEPPTDPATTTRIQFRHPSGRVIRRFALADPVRRIYEWLKAEPPLADKQGVEFDLNAMGRNLIDSLDASIEEAGLKNGTVMIGYVENE</sequence>
<evidence type="ECO:0000313" key="1">
    <source>
        <dbReference type="EMBL" id="RAH40729.1"/>
    </source>
</evidence>
<dbReference type="Proteomes" id="UP000249057">
    <property type="component" value="Unassembled WGS sequence"/>
</dbReference>
<dbReference type="EMBL" id="KZ825402">
    <property type="protein sequence ID" value="RAH40729.1"/>
    <property type="molecule type" value="Genomic_DNA"/>
</dbReference>
<accession>A0ACD1FUT6</accession>
<organism evidence="1 2">
    <name type="scientific">Aspergillus brunneoviolaceus CBS 621.78</name>
    <dbReference type="NCBI Taxonomy" id="1450534"/>
    <lineage>
        <taxon>Eukaryota</taxon>
        <taxon>Fungi</taxon>
        <taxon>Dikarya</taxon>
        <taxon>Ascomycota</taxon>
        <taxon>Pezizomycotina</taxon>
        <taxon>Eurotiomycetes</taxon>
        <taxon>Eurotiomycetidae</taxon>
        <taxon>Eurotiales</taxon>
        <taxon>Aspergillaceae</taxon>
        <taxon>Aspergillus</taxon>
        <taxon>Aspergillus subgen. Circumdati</taxon>
    </lineage>
</organism>
<proteinExistence type="predicted"/>
<protein>
    <submittedName>
        <fullName evidence="1">UBX domain protein</fullName>
    </submittedName>
</protein>